<dbReference type="AlphaFoldDB" id="A0A8R7R8A5"/>
<evidence type="ECO:0000313" key="2">
    <source>
        <dbReference type="EnsemblPlants" id="TuG1812G0700005559.01.T01"/>
    </source>
</evidence>
<reference evidence="2" key="2">
    <citation type="submission" date="2018-03" db="EMBL/GenBank/DDBJ databases">
        <title>The Triticum urartu genome reveals the dynamic nature of wheat genome evolution.</title>
        <authorList>
            <person name="Ling H."/>
            <person name="Ma B."/>
            <person name="Shi X."/>
            <person name="Liu H."/>
            <person name="Dong L."/>
            <person name="Sun H."/>
            <person name="Cao Y."/>
            <person name="Gao Q."/>
            <person name="Zheng S."/>
            <person name="Li Y."/>
            <person name="Yu Y."/>
            <person name="Du H."/>
            <person name="Qi M."/>
            <person name="Li Y."/>
            <person name="Yu H."/>
            <person name="Cui Y."/>
            <person name="Wang N."/>
            <person name="Chen C."/>
            <person name="Wu H."/>
            <person name="Zhao Y."/>
            <person name="Zhang J."/>
            <person name="Li Y."/>
            <person name="Zhou W."/>
            <person name="Zhang B."/>
            <person name="Hu W."/>
            <person name="Eijk M."/>
            <person name="Tang J."/>
            <person name="Witsenboer H."/>
            <person name="Zhao S."/>
            <person name="Li Z."/>
            <person name="Zhang A."/>
            <person name="Wang D."/>
            <person name="Liang C."/>
        </authorList>
    </citation>
    <scope>NUCLEOTIDE SEQUENCE [LARGE SCALE GENOMIC DNA]</scope>
    <source>
        <strain evidence="2">cv. G1812</strain>
    </source>
</reference>
<name>A0A8R7R8A5_TRIUA</name>
<sequence length="180" mass="19762">LLSTHLLGFPSSRPPPPPAAPGAAIIPAQSGDPRRSSGLGWRSSSSGGGPQRHQRLPRQTNVGRTDVRLRPALVAPPVHPTNKRGLRRRCTTEILFLYAYKTIAENPRRLTRVTPDPEAVPIMFIALQTWNTSSIYYLGNSLHMKKGQPFMDPSQEVSICRNLHLGVCPEHICIGGDGYI</sequence>
<evidence type="ECO:0000256" key="1">
    <source>
        <dbReference type="SAM" id="MobiDB-lite"/>
    </source>
</evidence>
<organism evidence="2 3">
    <name type="scientific">Triticum urartu</name>
    <name type="common">Red wild einkorn</name>
    <name type="synonym">Crithodium urartu</name>
    <dbReference type="NCBI Taxonomy" id="4572"/>
    <lineage>
        <taxon>Eukaryota</taxon>
        <taxon>Viridiplantae</taxon>
        <taxon>Streptophyta</taxon>
        <taxon>Embryophyta</taxon>
        <taxon>Tracheophyta</taxon>
        <taxon>Spermatophyta</taxon>
        <taxon>Magnoliopsida</taxon>
        <taxon>Liliopsida</taxon>
        <taxon>Poales</taxon>
        <taxon>Poaceae</taxon>
        <taxon>BOP clade</taxon>
        <taxon>Pooideae</taxon>
        <taxon>Triticodae</taxon>
        <taxon>Triticeae</taxon>
        <taxon>Triticinae</taxon>
        <taxon>Triticum</taxon>
    </lineage>
</organism>
<reference evidence="3" key="1">
    <citation type="journal article" date="2013" name="Nature">
        <title>Draft genome of the wheat A-genome progenitor Triticum urartu.</title>
        <authorList>
            <person name="Ling H.Q."/>
            <person name="Zhao S."/>
            <person name="Liu D."/>
            <person name="Wang J."/>
            <person name="Sun H."/>
            <person name="Zhang C."/>
            <person name="Fan H."/>
            <person name="Li D."/>
            <person name="Dong L."/>
            <person name="Tao Y."/>
            <person name="Gao C."/>
            <person name="Wu H."/>
            <person name="Li Y."/>
            <person name="Cui Y."/>
            <person name="Guo X."/>
            <person name="Zheng S."/>
            <person name="Wang B."/>
            <person name="Yu K."/>
            <person name="Liang Q."/>
            <person name="Yang W."/>
            <person name="Lou X."/>
            <person name="Chen J."/>
            <person name="Feng M."/>
            <person name="Jian J."/>
            <person name="Zhang X."/>
            <person name="Luo G."/>
            <person name="Jiang Y."/>
            <person name="Liu J."/>
            <person name="Wang Z."/>
            <person name="Sha Y."/>
            <person name="Zhang B."/>
            <person name="Wu H."/>
            <person name="Tang D."/>
            <person name="Shen Q."/>
            <person name="Xue P."/>
            <person name="Zou S."/>
            <person name="Wang X."/>
            <person name="Liu X."/>
            <person name="Wang F."/>
            <person name="Yang Y."/>
            <person name="An X."/>
            <person name="Dong Z."/>
            <person name="Zhang K."/>
            <person name="Zhang X."/>
            <person name="Luo M.C."/>
            <person name="Dvorak J."/>
            <person name="Tong Y."/>
            <person name="Wang J."/>
            <person name="Yang H."/>
            <person name="Li Z."/>
            <person name="Wang D."/>
            <person name="Zhang A."/>
            <person name="Wang J."/>
        </authorList>
    </citation>
    <scope>NUCLEOTIDE SEQUENCE</scope>
    <source>
        <strain evidence="3">cv. G1812</strain>
    </source>
</reference>
<feature type="region of interest" description="Disordered" evidence="1">
    <location>
        <begin position="1"/>
        <end position="65"/>
    </location>
</feature>
<reference evidence="2" key="3">
    <citation type="submission" date="2022-06" db="UniProtKB">
        <authorList>
            <consortium name="EnsemblPlants"/>
        </authorList>
    </citation>
    <scope>IDENTIFICATION</scope>
</reference>
<dbReference type="Gramene" id="TuG1812G0700005559.01.T01">
    <property type="protein sequence ID" value="TuG1812G0700005559.01.T01"/>
    <property type="gene ID" value="TuG1812G0700005559.01"/>
</dbReference>
<proteinExistence type="predicted"/>
<evidence type="ECO:0000313" key="3">
    <source>
        <dbReference type="Proteomes" id="UP000015106"/>
    </source>
</evidence>
<feature type="compositionally biased region" description="Low complexity" evidence="1">
    <location>
        <begin position="36"/>
        <end position="45"/>
    </location>
</feature>
<dbReference type="Proteomes" id="UP000015106">
    <property type="component" value="Chromosome 7"/>
</dbReference>
<protein>
    <submittedName>
        <fullName evidence="2">Uncharacterized protein</fullName>
    </submittedName>
</protein>
<dbReference type="EnsemblPlants" id="TuG1812G0700005559.01.T01">
    <property type="protein sequence ID" value="TuG1812G0700005559.01.T01"/>
    <property type="gene ID" value="TuG1812G0700005559.01"/>
</dbReference>
<accession>A0A8R7R8A5</accession>
<keyword evidence="3" id="KW-1185">Reference proteome</keyword>